<dbReference type="RefSeq" id="WP_066130661.1">
    <property type="nucleotide sequence ID" value="NZ_KQ959899.1"/>
</dbReference>
<reference evidence="1 2" key="1">
    <citation type="submission" date="2016-01" db="EMBL/GenBank/DDBJ databases">
        <authorList>
            <person name="Mitreva M."/>
            <person name="Pepin K.H."/>
            <person name="Mihindukulasuriya K.A."/>
            <person name="Fulton R."/>
            <person name="Fronick C."/>
            <person name="O'Laughlin M."/>
            <person name="Miner T."/>
            <person name="Herter B."/>
            <person name="Rosa B.A."/>
            <person name="Cordes M."/>
            <person name="Tomlinson C."/>
            <person name="Wollam A."/>
            <person name="Palsikar V.B."/>
            <person name="Mardis E.R."/>
            <person name="Wilson R.K."/>
        </authorList>
    </citation>
    <scope>NUCLEOTIDE SEQUENCE [LARGE SCALE GENOMIC DNA]</scope>
    <source>
        <strain evidence="1 2">KA00071</strain>
    </source>
</reference>
<protein>
    <recommendedName>
        <fullName evidence="3">Chorismate-utilising enzyme C-terminal domain-containing protein</fullName>
    </recommendedName>
</protein>
<organism evidence="1 2">
    <name type="scientific">Gemelliphila asaccharolytica</name>
    <dbReference type="NCBI Taxonomy" id="502393"/>
    <lineage>
        <taxon>Bacteria</taxon>
        <taxon>Bacillati</taxon>
        <taxon>Bacillota</taxon>
        <taxon>Bacilli</taxon>
        <taxon>Bacillales</taxon>
        <taxon>Gemellaceae</taxon>
        <taxon>Gemelliphila</taxon>
    </lineage>
</organism>
<evidence type="ECO:0000313" key="2">
    <source>
        <dbReference type="Proteomes" id="UP000070467"/>
    </source>
</evidence>
<proteinExistence type="predicted"/>
<accession>A0ABR5TL68</accession>
<dbReference type="SUPFAM" id="SSF56322">
    <property type="entry name" value="ADC synthase"/>
    <property type="match status" value="1"/>
</dbReference>
<name>A0ABR5TL68_9BACL</name>
<gene>
    <name evidence="1" type="ORF">HMPREF1871_01025</name>
</gene>
<dbReference type="EMBL" id="LSDB01000052">
    <property type="protein sequence ID" value="KXB57114.1"/>
    <property type="molecule type" value="Genomic_DNA"/>
</dbReference>
<comment type="caution">
    <text evidence="1">The sequence shown here is derived from an EMBL/GenBank/DDBJ whole genome shotgun (WGS) entry which is preliminary data.</text>
</comment>
<evidence type="ECO:0008006" key="3">
    <source>
        <dbReference type="Google" id="ProtNLM"/>
    </source>
</evidence>
<sequence length="444" mass="52898">MEINDYRHIKDYDFSDKIFKNFIAVSFKIEKIVEPYDFLTLFHKNIGERFALKTPDKKNVIVGIGNCYNFSLDTNDFLTNYNNNSVVLEFQNVMSQTTQIKIDDFTNDYFGIYGGVSSGDNKNYQEWIDFSDTTFKIPNILAVFEEKEILFTLFFKKEVEKDFSEIWHERISFLERIKNKEYLPLEETKLDQVREIYPEILEDNIKSALEKIKNKNFKRIALSRKDQLVVESKVFLPAIMKYFMEKNLYFIAYESKKSMFITSNPLLSFSSDLEFLKLYLYLQKENLFNGFNYIDFKEDDIEKDFKLRLEEKTESFFTLEKEKILIGKNLDIYSVFKTKTKGINEDIKKLSLLYPITIIKGHPIKETEEFLKEKENIGYGFWYYPFGFINHKFESNFYTCGNMMVAFDKIITLFSSVFVDEDENYEKIKETSDKIVDKNLKLFK</sequence>
<evidence type="ECO:0000313" key="1">
    <source>
        <dbReference type="EMBL" id="KXB57114.1"/>
    </source>
</evidence>
<dbReference type="PANTHER" id="PTHR42839">
    <property type="entry name" value="ISOCHORISMATE SYNTHASE ENTC"/>
    <property type="match status" value="1"/>
</dbReference>
<dbReference type="Gene3D" id="3.60.120.10">
    <property type="entry name" value="Anthranilate synthase"/>
    <property type="match status" value="1"/>
</dbReference>
<keyword evidence="2" id="KW-1185">Reference proteome</keyword>
<dbReference type="Proteomes" id="UP000070467">
    <property type="component" value="Unassembled WGS sequence"/>
</dbReference>
<dbReference type="PANTHER" id="PTHR42839:SF2">
    <property type="entry name" value="ISOCHORISMATE SYNTHASE ENTC"/>
    <property type="match status" value="1"/>
</dbReference>
<dbReference type="InterPro" id="IPR005801">
    <property type="entry name" value="ADC_synthase"/>
</dbReference>